<feature type="transmembrane region" description="Helical" evidence="1">
    <location>
        <begin position="192"/>
        <end position="216"/>
    </location>
</feature>
<feature type="transmembrane region" description="Helical" evidence="1">
    <location>
        <begin position="251"/>
        <end position="269"/>
    </location>
</feature>
<organism evidence="2 3">
    <name type="scientific">Candidatus Magnetaquiglobus chichijimensis</name>
    <dbReference type="NCBI Taxonomy" id="3141448"/>
    <lineage>
        <taxon>Bacteria</taxon>
        <taxon>Pseudomonadati</taxon>
        <taxon>Pseudomonadota</taxon>
        <taxon>Magnetococcia</taxon>
        <taxon>Magnetococcales</taxon>
        <taxon>Candidatus Magnetaquicoccaceae</taxon>
        <taxon>Candidatus Magnetaquiglobus</taxon>
    </lineage>
</organism>
<dbReference type="RefSeq" id="WP_420905856.1">
    <property type="nucleotide sequence ID" value="NZ_BAAFGK010000004.1"/>
</dbReference>
<evidence type="ECO:0000313" key="3">
    <source>
        <dbReference type="Proteomes" id="UP001628193"/>
    </source>
</evidence>
<keyword evidence="3" id="KW-1185">Reference proteome</keyword>
<comment type="caution">
    <text evidence="2">The sequence shown here is derived from an EMBL/GenBank/DDBJ whole genome shotgun (WGS) entry which is preliminary data.</text>
</comment>
<keyword evidence="1" id="KW-0472">Membrane</keyword>
<protein>
    <submittedName>
        <fullName evidence="2">Uncharacterized protein</fullName>
    </submittedName>
</protein>
<evidence type="ECO:0000256" key="1">
    <source>
        <dbReference type="SAM" id="Phobius"/>
    </source>
</evidence>
<reference evidence="2 3" key="1">
    <citation type="submission" date="2024-09" db="EMBL/GenBank/DDBJ databases">
        <title>Draft genome sequence of Candidatus Magnetaquicoccaceae bacterium FCR-1.</title>
        <authorList>
            <person name="Shimoshige H."/>
            <person name="Shimamura S."/>
            <person name="Taoka A."/>
            <person name="Kobayashi H."/>
            <person name="Maekawa T."/>
        </authorList>
    </citation>
    <scope>NUCLEOTIDE SEQUENCE [LARGE SCALE GENOMIC DNA]</scope>
    <source>
        <strain evidence="2 3">FCR-1</strain>
    </source>
</reference>
<evidence type="ECO:0000313" key="2">
    <source>
        <dbReference type="EMBL" id="GAB0058177.1"/>
    </source>
</evidence>
<feature type="transmembrane region" description="Helical" evidence="1">
    <location>
        <begin position="21"/>
        <end position="40"/>
    </location>
</feature>
<name>A0ABQ0CBC3_9PROT</name>
<feature type="transmembrane region" description="Helical" evidence="1">
    <location>
        <begin position="92"/>
        <end position="110"/>
    </location>
</feature>
<feature type="transmembrane region" description="Helical" evidence="1">
    <location>
        <begin position="289"/>
        <end position="309"/>
    </location>
</feature>
<feature type="transmembrane region" description="Helical" evidence="1">
    <location>
        <begin position="60"/>
        <end position="80"/>
    </location>
</feature>
<feature type="transmembrane region" description="Helical" evidence="1">
    <location>
        <begin position="228"/>
        <end position="245"/>
    </location>
</feature>
<gene>
    <name evidence="2" type="ORF">SIID45300_02521</name>
</gene>
<dbReference type="Proteomes" id="UP001628193">
    <property type="component" value="Unassembled WGS sequence"/>
</dbReference>
<sequence>MLPTAGLRIDQAPPMSLPFRFFATAPLFLMLAGAGMVHWGDELFIAPLMPVSVATLHLLLIGWMVMIVCGAMIQMIPVLAGIPVPWPGTIPWVHGGLIVGTLAFALGLASEPMAPGMLVFAAVVLFMALGGFLVPIAAALVKAPAKHPTVNGMRLAMACLVGTALLGVFFLVEHAFGFIDLDRRILVGIHLAWGLLGGMGVLILGVSFQMLPMFYMTPAFPAQESHRVLIGLALSLLLLPVALVVAGVDAIWVWIAALPGLAGLIQYAITVRSMLRERKRKRVDPTLRLWLFGFGCAVAALALLAAWPATEEGGWRFLFATLFVLGWVTPVMIGMLHKIVPFLVWFHRFSSLAGLVEIPMMDDLTPERAVDVQVALVIGSVVALLVGIPTGWEPLLVLAGTGWIAVGGIQLYALWFALRIKPPEAPVMPDFASFFKDMPVAPTPENTMPGR</sequence>
<feature type="transmembrane region" description="Helical" evidence="1">
    <location>
        <begin position="395"/>
        <end position="418"/>
    </location>
</feature>
<feature type="transmembrane region" description="Helical" evidence="1">
    <location>
        <begin position="153"/>
        <end position="172"/>
    </location>
</feature>
<proteinExistence type="predicted"/>
<accession>A0ABQ0CBC3</accession>
<keyword evidence="1" id="KW-0812">Transmembrane</keyword>
<feature type="transmembrane region" description="Helical" evidence="1">
    <location>
        <begin position="116"/>
        <end position="141"/>
    </location>
</feature>
<keyword evidence="1" id="KW-1133">Transmembrane helix</keyword>
<feature type="transmembrane region" description="Helical" evidence="1">
    <location>
        <begin position="315"/>
        <end position="336"/>
    </location>
</feature>
<feature type="transmembrane region" description="Helical" evidence="1">
    <location>
        <begin position="369"/>
        <end position="389"/>
    </location>
</feature>
<dbReference type="EMBL" id="BAAFGK010000004">
    <property type="protein sequence ID" value="GAB0058177.1"/>
    <property type="molecule type" value="Genomic_DNA"/>
</dbReference>